<dbReference type="RefSeq" id="WP_013267957.1">
    <property type="nucleotide sequence ID" value="NC_014375.1"/>
</dbReference>
<keyword evidence="3" id="KW-0732">Signal</keyword>
<dbReference type="InParanoid" id="D9QKM8"/>
<dbReference type="GO" id="GO:0008237">
    <property type="term" value="F:metallopeptidase activity"/>
    <property type="evidence" value="ECO:0007669"/>
    <property type="project" value="UniProtKB-KW"/>
</dbReference>
<dbReference type="SUPFAM" id="SSF63411">
    <property type="entry name" value="LuxS/MPP-like metallohydrolase"/>
    <property type="match status" value="4"/>
</dbReference>
<organism evidence="6 7">
    <name type="scientific">Brevundimonas subvibrioides (strain ATCC 15264 / DSM 4735 / LMG 14903 / NBRC 16000 / CB 81)</name>
    <name type="common">Caulobacter subvibrioides</name>
    <dbReference type="NCBI Taxonomy" id="633149"/>
    <lineage>
        <taxon>Bacteria</taxon>
        <taxon>Pseudomonadati</taxon>
        <taxon>Pseudomonadota</taxon>
        <taxon>Alphaproteobacteria</taxon>
        <taxon>Caulobacterales</taxon>
        <taxon>Caulobacteraceae</taxon>
        <taxon>Brevundimonas</taxon>
    </lineage>
</organism>
<dbReference type="HOGENOM" id="CLU_007487_1_0_5"/>
<dbReference type="EMBL" id="CP002102">
    <property type="protein sequence ID" value="ADK99853.1"/>
    <property type="molecule type" value="Genomic_DNA"/>
</dbReference>
<proteinExistence type="inferred from homology"/>
<dbReference type="KEGG" id="bsb:Bresu_0539"/>
<dbReference type="Gene3D" id="3.30.830.10">
    <property type="entry name" value="Metalloenzyme, LuxS/M16 peptidase-like"/>
    <property type="match status" value="4"/>
</dbReference>
<dbReference type="Proteomes" id="UP000002696">
    <property type="component" value="Chromosome"/>
</dbReference>
<evidence type="ECO:0000259" key="4">
    <source>
        <dbReference type="Pfam" id="PF00675"/>
    </source>
</evidence>
<accession>D9QKM8</accession>
<dbReference type="InterPro" id="IPR011249">
    <property type="entry name" value="Metalloenz_LuxS/M16"/>
</dbReference>
<dbReference type="STRING" id="633149.Bresu_0539"/>
<keyword evidence="2" id="KW-0482">Metalloprotease</keyword>
<gene>
    <name evidence="6" type="ordered locus">Bresu_0539</name>
</gene>
<dbReference type="GO" id="GO:0046872">
    <property type="term" value="F:metal ion binding"/>
    <property type="evidence" value="ECO:0007669"/>
    <property type="project" value="InterPro"/>
</dbReference>
<reference evidence="7" key="1">
    <citation type="journal article" date="2011" name="J. Bacteriol.">
        <title>Genome sequences of eight morphologically diverse alphaproteobacteria.</title>
        <authorList>
            <consortium name="US DOE Joint Genome Institute"/>
            <person name="Brown P.J."/>
            <person name="Kysela D.T."/>
            <person name="Buechlein A."/>
            <person name="Hemmerich C."/>
            <person name="Brun Y.V."/>
        </authorList>
    </citation>
    <scope>NUCLEOTIDE SEQUENCE [LARGE SCALE GENOMIC DNA]</scope>
    <source>
        <strain evidence="7">ATCC 15264 / DSM 4735 / LMG 14903 / NBRC 16000 / CB 81</strain>
    </source>
</reference>
<evidence type="ECO:0000256" key="3">
    <source>
        <dbReference type="SAM" id="SignalP"/>
    </source>
</evidence>
<keyword evidence="2" id="KW-0378">Hydrolase</keyword>
<protein>
    <submittedName>
        <fullName evidence="6">Peptidase M16 domain protein</fullName>
    </submittedName>
</protein>
<dbReference type="InterPro" id="IPR050361">
    <property type="entry name" value="MPP/UQCRC_Complex"/>
</dbReference>
<feature type="domain" description="Peptidase M16 C-terminal" evidence="5">
    <location>
        <begin position="205"/>
        <end position="384"/>
    </location>
</feature>
<keyword evidence="7" id="KW-1185">Reference proteome</keyword>
<feature type="chain" id="PRO_5003126931" evidence="3">
    <location>
        <begin position="23"/>
        <end position="944"/>
    </location>
</feature>
<dbReference type="InterPro" id="IPR011765">
    <property type="entry name" value="Pept_M16_N"/>
</dbReference>
<dbReference type="BioCyc" id="BSUB633149:G1GM8-537-MONOMER"/>
<feature type="domain" description="Peptidase M16 N-terminal" evidence="4">
    <location>
        <begin position="516"/>
        <end position="628"/>
    </location>
</feature>
<feature type="domain" description="Peptidase M16 C-terminal" evidence="5">
    <location>
        <begin position="669"/>
        <end position="844"/>
    </location>
</feature>
<dbReference type="InterPro" id="IPR007863">
    <property type="entry name" value="Peptidase_M16_C"/>
</dbReference>
<sequence length="944" mass="100434">MKSRLLSAVAALALLSAAPVMAQTPSPAPASIEVPPLGFVKRTLPNGMDVYTSRDTSTSNVTVQVWYRVGGKDDPEGRSGFAHLFEHLMFKATKDFPDETFDRLTEDVGGNNNAFTSDDVTAYHETIPANHLERLIFAEASRLGSLVVNEDVFESERDVVKEEYRQGVLAQPYGRLFSLFVPATIYQESPYRRGVIGSLENLDAATIEDVRRFHATYYRPDNAFLIVAGNFDQAQLDGWIDRYLAPIPNPERPLPVNNVVEPEPTGPRELTFHAPNVALPAVVLAWPTVAYRDPDRIPLTVLDGILSTGESSRLYRSLVYEQQLAAQASSSPDFVQQAGYMSAYAIMAGGKTPDEGIAALRAEIARFRDEPVTDAELAEAKNELVADALRSRETIDDRANVLGFALIQTNDASVADREIAEIQAVTAADIQRVARRYLTDQRGVTIRYLNADDANPVSEQVTDVTAPVTVADLAPVGEILTLLPEAERAPLPEIAAAVSPATPPVADFRLDNGLRVLVVEKEGLPLVSARLSFDAGQADEAPGKAGVASMTAALLTQGTTTRSAPEIATEIEQLGASIGAGAGADFSNVSANAPANVFPQAVALMADLVRNPTFAEEELDRQRTQTLDGLRIALTTPGQVAAQAAGRVVYGEAPYGAPASGTLTTLPAITRADIAAFHAARYRPSEATLVFSGDIDEMDARALAQSAFGDWTAPATAAPAATAPAGEPRPTRIVVIDQPGAGQAAVTVALRGVSRTDADYFPLTLGNTLLGGSFTSRLNQEIRIKRGLSYGTRSSLGVRRDDGLFTASAQTRNDAAAEVADLILAEVTRLSTTQPTASEITTRQAILTGAFGNQLETVDGLGGLVAGLALYDLPMSELSAYVSNVEAVDGAAVEAAFAEHLPVDRASLVIVGDAAQFIDALRARHPDVEVIALSDLNLDSAALK</sequence>
<evidence type="ECO:0000256" key="1">
    <source>
        <dbReference type="ARBA" id="ARBA00007261"/>
    </source>
</evidence>
<dbReference type="Pfam" id="PF05193">
    <property type="entry name" value="Peptidase_M16_C"/>
    <property type="match status" value="2"/>
</dbReference>
<evidence type="ECO:0000259" key="5">
    <source>
        <dbReference type="Pfam" id="PF05193"/>
    </source>
</evidence>
<dbReference type="eggNOG" id="COG0612">
    <property type="taxonomic scope" value="Bacteria"/>
</dbReference>
<dbReference type="AlphaFoldDB" id="D9QKM8"/>
<feature type="domain" description="Peptidase M16 N-terminal" evidence="4">
    <location>
        <begin position="50"/>
        <end position="195"/>
    </location>
</feature>
<comment type="similarity">
    <text evidence="1">Belongs to the peptidase M16 family.</text>
</comment>
<evidence type="ECO:0000313" key="6">
    <source>
        <dbReference type="EMBL" id="ADK99853.1"/>
    </source>
</evidence>
<feature type="signal peptide" evidence="3">
    <location>
        <begin position="1"/>
        <end position="22"/>
    </location>
</feature>
<dbReference type="Pfam" id="PF00675">
    <property type="entry name" value="Peptidase_M16"/>
    <property type="match status" value="2"/>
</dbReference>
<evidence type="ECO:0000256" key="2">
    <source>
        <dbReference type="ARBA" id="ARBA00023049"/>
    </source>
</evidence>
<evidence type="ECO:0000313" key="7">
    <source>
        <dbReference type="Proteomes" id="UP000002696"/>
    </source>
</evidence>
<name>D9QKM8_BRESC</name>
<dbReference type="PANTHER" id="PTHR11851">
    <property type="entry name" value="METALLOPROTEASE"/>
    <property type="match status" value="1"/>
</dbReference>
<dbReference type="OrthoDB" id="9811314at2"/>
<keyword evidence="2" id="KW-0645">Protease</keyword>
<dbReference type="PANTHER" id="PTHR11851:SF49">
    <property type="entry name" value="MITOCHONDRIAL-PROCESSING PEPTIDASE SUBUNIT ALPHA"/>
    <property type="match status" value="1"/>
</dbReference>